<dbReference type="RefSeq" id="WP_039743565.1">
    <property type="nucleotide sequence ID" value="NZ_CP009788.1"/>
</dbReference>
<dbReference type="STRING" id="345632.GPICK_12145"/>
<dbReference type="InterPro" id="IPR044992">
    <property type="entry name" value="ChyE-like"/>
</dbReference>
<dbReference type="PANTHER" id="PTHR42695:SF5">
    <property type="entry name" value="GLUTAMINE AMIDOTRANSFERASE YLR126C-RELATED"/>
    <property type="match status" value="1"/>
</dbReference>
<name>A0A0B5BIX6_9BACT</name>
<dbReference type="InterPro" id="IPR017926">
    <property type="entry name" value="GATASE"/>
</dbReference>
<dbReference type="EMBL" id="CP009788">
    <property type="protein sequence ID" value="AJE04006.1"/>
    <property type="molecule type" value="Genomic_DNA"/>
</dbReference>
<dbReference type="OrthoDB" id="9813383at2"/>
<dbReference type="SUPFAM" id="SSF52317">
    <property type="entry name" value="Class I glutamine amidotransferase-like"/>
    <property type="match status" value="1"/>
</dbReference>
<dbReference type="AlphaFoldDB" id="A0A0B5BIX6"/>
<feature type="domain" description="Glutamine amidotransferase" evidence="1">
    <location>
        <begin position="74"/>
        <end position="179"/>
    </location>
</feature>
<dbReference type="Gene3D" id="3.40.50.880">
    <property type="match status" value="1"/>
</dbReference>
<organism evidence="2 3">
    <name type="scientific">Geobacter pickeringii</name>
    <dbReference type="NCBI Taxonomy" id="345632"/>
    <lineage>
        <taxon>Bacteria</taxon>
        <taxon>Pseudomonadati</taxon>
        <taxon>Thermodesulfobacteriota</taxon>
        <taxon>Desulfuromonadia</taxon>
        <taxon>Geobacterales</taxon>
        <taxon>Geobacteraceae</taxon>
        <taxon>Geobacter</taxon>
    </lineage>
</organism>
<evidence type="ECO:0000259" key="1">
    <source>
        <dbReference type="Pfam" id="PF00117"/>
    </source>
</evidence>
<keyword evidence="2" id="KW-0315">Glutamine amidotransferase</keyword>
<dbReference type="GO" id="GO:0016740">
    <property type="term" value="F:transferase activity"/>
    <property type="evidence" value="ECO:0007669"/>
    <property type="project" value="UniProtKB-KW"/>
</dbReference>
<sequence length="228" mass="24023">MIAVIQNDPEVPAGTYAEQLEGEKIPFRLVKMYAGDVVPAVGDLRAAVVLGGAMGVHDTARHPFLLDVTRFVGGAVERGLPFLGICLGGQLLADALGAAVTSGAHGEKGTLPVVLTPAGEADPLFAGISREFLTFQWHDDTFAVPPGGTLLASSPACPHQAFRVGNAAYGLQFHPEVTPAIVDTWARWDHGTAPLAERFLADFEAGAPSYRPASQRLFANFLRIAGLV</sequence>
<dbReference type="KEGG" id="gpi:GPICK_12145"/>
<gene>
    <name evidence="2" type="ORF">GPICK_12145</name>
</gene>
<keyword evidence="3" id="KW-1185">Reference proteome</keyword>
<dbReference type="Proteomes" id="UP000057609">
    <property type="component" value="Chromosome"/>
</dbReference>
<proteinExistence type="predicted"/>
<dbReference type="Pfam" id="PF00117">
    <property type="entry name" value="GATase"/>
    <property type="match status" value="1"/>
</dbReference>
<dbReference type="PANTHER" id="PTHR42695">
    <property type="entry name" value="GLUTAMINE AMIDOTRANSFERASE YLR126C-RELATED"/>
    <property type="match status" value="1"/>
</dbReference>
<dbReference type="HOGENOM" id="CLU_054974_3_2_7"/>
<dbReference type="PROSITE" id="PS51273">
    <property type="entry name" value="GATASE_TYPE_1"/>
    <property type="match status" value="1"/>
</dbReference>
<dbReference type="CDD" id="cd01741">
    <property type="entry name" value="GATase1_1"/>
    <property type="match status" value="1"/>
</dbReference>
<protein>
    <submittedName>
        <fullName evidence="2">Glutamine amidotransferase</fullName>
    </submittedName>
</protein>
<reference evidence="2 3" key="1">
    <citation type="journal article" date="2015" name="Genome Announc.">
        <title>Complete Genome of Geobacter pickeringii G13T, a Metal-Reducing Isolate from Sedimentary Kaolin Deposits.</title>
        <authorList>
            <person name="Badalamenti J.P."/>
            <person name="Bond D.R."/>
        </authorList>
    </citation>
    <scope>NUCLEOTIDE SEQUENCE [LARGE SCALE GENOMIC DNA]</scope>
    <source>
        <strain evidence="2 3">G13</strain>
    </source>
</reference>
<accession>A0A0B5BIX6</accession>
<dbReference type="GO" id="GO:0005829">
    <property type="term" value="C:cytosol"/>
    <property type="evidence" value="ECO:0007669"/>
    <property type="project" value="TreeGrafter"/>
</dbReference>
<evidence type="ECO:0000313" key="2">
    <source>
        <dbReference type="EMBL" id="AJE04006.1"/>
    </source>
</evidence>
<keyword evidence="2" id="KW-0808">Transferase</keyword>
<dbReference type="InterPro" id="IPR029062">
    <property type="entry name" value="Class_I_gatase-like"/>
</dbReference>
<evidence type="ECO:0000313" key="3">
    <source>
        <dbReference type="Proteomes" id="UP000057609"/>
    </source>
</evidence>